<gene>
    <name evidence="6" type="ORF">GCM10009416_49010</name>
</gene>
<keyword evidence="4" id="KW-1133">Transmembrane helix</keyword>
<keyword evidence="7" id="KW-1185">Reference proteome</keyword>
<dbReference type="InterPro" id="IPR022781">
    <property type="entry name" value="Flagellar_biosynth_FliO"/>
</dbReference>
<comment type="caution">
    <text evidence="6">The sequence shown here is derived from an EMBL/GenBank/DDBJ whole genome shotgun (WGS) entry which is preliminary data.</text>
</comment>
<evidence type="ECO:0000256" key="1">
    <source>
        <dbReference type="ARBA" id="ARBA00004236"/>
    </source>
</evidence>
<proteinExistence type="predicted"/>
<sequence>MTLDPSLVLKALVALGAVVLLAFAALRALRAVAPGAAKPGARRRLSVHEVLPLDPKRRLVLVRCDGRDLLLLTGGAGDVPLGWLPADAAPGDAA</sequence>
<evidence type="ECO:0000313" key="6">
    <source>
        <dbReference type="EMBL" id="GAA0605811.1"/>
    </source>
</evidence>
<evidence type="ECO:0000256" key="5">
    <source>
        <dbReference type="ARBA" id="ARBA00023136"/>
    </source>
</evidence>
<comment type="subcellular location">
    <subcellularLocation>
        <location evidence="1">Cell membrane</location>
    </subcellularLocation>
</comment>
<evidence type="ECO:0000256" key="3">
    <source>
        <dbReference type="ARBA" id="ARBA00022692"/>
    </source>
</evidence>
<dbReference type="EMBL" id="BAAAFZ010000103">
    <property type="protein sequence ID" value="GAA0605811.1"/>
    <property type="molecule type" value="Genomic_DNA"/>
</dbReference>
<keyword evidence="2" id="KW-1003">Cell membrane</keyword>
<keyword evidence="5" id="KW-0472">Membrane</keyword>
<reference evidence="6 7" key="1">
    <citation type="journal article" date="2019" name="Int. J. Syst. Evol. Microbiol.">
        <title>The Global Catalogue of Microorganisms (GCM) 10K type strain sequencing project: providing services to taxonomists for standard genome sequencing and annotation.</title>
        <authorList>
            <consortium name="The Broad Institute Genomics Platform"/>
            <consortium name="The Broad Institute Genome Sequencing Center for Infectious Disease"/>
            <person name="Wu L."/>
            <person name="Ma J."/>
        </authorList>
    </citation>
    <scope>NUCLEOTIDE SEQUENCE [LARGE SCALE GENOMIC DNA]</scope>
    <source>
        <strain evidence="6 7">JCM 9933</strain>
    </source>
</reference>
<name>A0ABN1G852_9PROT</name>
<evidence type="ECO:0008006" key="8">
    <source>
        <dbReference type="Google" id="ProtNLM"/>
    </source>
</evidence>
<protein>
    <recommendedName>
        <fullName evidence="8">Flagellar biosynthesis protein FliO</fullName>
    </recommendedName>
</protein>
<evidence type="ECO:0000313" key="7">
    <source>
        <dbReference type="Proteomes" id="UP001501588"/>
    </source>
</evidence>
<dbReference type="Proteomes" id="UP001501588">
    <property type="component" value="Unassembled WGS sequence"/>
</dbReference>
<evidence type="ECO:0000256" key="4">
    <source>
        <dbReference type="ARBA" id="ARBA00022989"/>
    </source>
</evidence>
<evidence type="ECO:0000256" key="2">
    <source>
        <dbReference type="ARBA" id="ARBA00022475"/>
    </source>
</evidence>
<organism evidence="6 7">
    <name type="scientific">Craurococcus roseus</name>
    <dbReference type="NCBI Taxonomy" id="77585"/>
    <lineage>
        <taxon>Bacteria</taxon>
        <taxon>Pseudomonadati</taxon>
        <taxon>Pseudomonadota</taxon>
        <taxon>Alphaproteobacteria</taxon>
        <taxon>Acetobacterales</taxon>
        <taxon>Acetobacteraceae</taxon>
        <taxon>Craurococcus</taxon>
    </lineage>
</organism>
<dbReference type="RefSeq" id="WP_343898087.1">
    <property type="nucleotide sequence ID" value="NZ_BAAAFZ010000103.1"/>
</dbReference>
<keyword evidence="3" id="KW-0812">Transmembrane</keyword>
<accession>A0ABN1G852</accession>
<dbReference type="Pfam" id="PF04347">
    <property type="entry name" value="FliO"/>
    <property type="match status" value="1"/>
</dbReference>